<dbReference type="Gene3D" id="3.80.10.10">
    <property type="entry name" value="Ribonuclease Inhibitor"/>
    <property type="match status" value="1"/>
</dbReference>
<dbReference type="AlphaFoldDB" id="A0A550BYT3"/>
<name>A0A550BYT3_9AGAR</name>
<dbReference type="Pfam" id="PF12937">
    <property type="entry name" value="F-box-like"/>
    <property type="match status" value="1"/>
</dbReference>
<reference evidence="3 4" key="1">
    <citation type="journal article" date="2019" name="New Phytol.">
        <title>Comparative genomics reveals unique wood-decay strategies and fruiting body development in the Schizophyllaceae.</title>
        <authorList>
            <person name="Almasi E."/>
            <person name="Sahu N."/>
            <person name="Krizsan K."/>
            <person name="Balint B."/>
            <person name="Kovacs G.M."/>
            <person name="Kiss B."/>
            <person name="Cseklye J."/>
            <person name="Drula E."/>
            <person name="Henrissat B."/>
            <person name="Nagy I."/>
            <person name="Chovatia M."/>
            <person name="Adam C."/>
            <person name="LaButti K."/>
            <person name="Lipzen A."/>
            <person name="Riley R."/>
            <person name="Grigoriev I.V."/>
            <person name="Nagy L.G."/>
        </authorList>
    </citation>
    <scope>NUCLEOTIDE SEQUENCE [LARGE SCALE GENOMIC DNA]</scope>
    <source>
        <strain evidence="3 4">NL-1724</strain>
    </source>
</reference>
<evidence type="ECO:0000256" key="1">
    <source>
        <dbReference type="SAM" id="Coils"/>
    </source>
</evidence>
<dbReference type="SUPFAM" id="SSF52047">
    <property type="entry name" value="RNI-like"/>
    <property type="match status" value="1"/>
</dbReference>
<dbReference type="STRING" id="97359.A0A550BYT3"/>
<organism evidence="3 4">
    <name type="scientific">Schizophyllum amplum</name>
    <dbReference type="NCBI Taxonomy" id="97359"/>
    <lineage>
        <taxon>Eukaryota</taxon>
        <taxon>Fungi</taxon>
        <taxon>Dikarya</taxon>
        <taxon>Basidiomycota</taxon>
        <taxon>Agaricomycotina</taxon>
        <taxon>Agaricomycetes</taxon>
        <taxon>Agaricomycetidae</taxon>
        <taxon>Agaricales</taxon>
        <taxon>Schizophyllaceae</taxon>
        <taxon>Schizophyllum</taxon>
    </lineage>
</organism>
<dbReference type="PANTHER" id="PTHR38926:SF5">
    <property type="entry name" value="F-BOX AND LEUCINE-RICH REPEAT PROTEIN 6"/>
    <property type="match status" value="1"/>
</dbReference>
<dbReference type="PANTHER" id="PTHR38926">
    <property type="entry name" value="F-BOX DOMAIN CONTAINING PROTEIN, EXPRESSED"/>
    <property type="match status" value="1"/>
</dbReference>
<evidence type="ECO:0000313" key="3">
    <source>
        <dbReference type="EMBL" id="TRM57709.1"/>
    </source>
</evidence>
<accession>A0A550BYT3</accession>
<keyword evidence="4" id="KW-1185">Reference proteome</keyword>
<proteinExistence type="predicted"/>
<dbReference type="InterPro" id="IPR001810">
    <property type="entry name" value="F-box_dom"/>
</dbReference>
<dbReference type="Gene3D" id="1.20.1280.50">
    <property type="match status" value="1"/>
</dbReference>
<feature type="coiled-coil region" evidence="1">
    <location>
        <begin position="492"/>
        <end position="526"/>
    </location>
</feature>
<gene>
    <name evidence="3" type="ORF">BD626DRAFT_574204</name>
</gene>
<feature type="domain" description="F-box" evidence="2">
    <location>
        <begin position="19"/>
        <end position="79"/>
    </location>
</feature>
<keyword evidence="1" id="KW-0175">Coiled coil</keyword>
<dbReference type="InterPro" id="IPR032675">
    <property type="entry name" value="LRR_dom_sf"/>
</dbReference>
<sequence length="606" mass="68271">MSLQLIEATKYTRNRRAPINRLPDDVLEIIFRLARPYNAGFFPSWPISTKWSHRLLAVTHVCKRWRDVALGLASLWAVVDLCKQRRLGDVGEDLLQRSGNTLLDVFYLTHTPIEDQIARVHPALQTLVLNRAHHIASLHICNITLDALNTLLCTPLPSLGVLSLVDIIADSAVDDGLSDTTCTPFAELTPRLRKLAIAYHMPAHIQHSVSHLTHLALYYTGQISTRDGLLDILERSPHLQYLLIVDPTNHTGTHVPASIGVGAAHRRIPLPHLRRVYLYDVWMSEIGISRLLSFIDVPDDCDLRIKSGPSYNYMDVRISLLPSPADLHILQHIRRVVVEIAAQETEDERRRHSCMAVHSGTLFVTVHCSIDNLTFPAWAVGSDARLGVSSDAHLVIIILARLRPRSTLLPEILNQWPQLHTLTIVDSGANTAVDSGDNTAAICHALQEYKPDYAAARLGVCHELRRINWYTTHPADEIWEMAQRRMRCGSPLQEVQVRLQEVQVRLQEVQVRLQEVKARMEAIADESGVHAGETSVHRLTAGQRVGSFETRVLPKEEWGILGKEEWGISAKGIIRQHTEAIAPCLPEGSAWDGDWMWDRKTRPRVW</sequence>
<dbReference type="OrthoDB" id="2884925at2759"/>
<protein>
    <recommendedName>
        <fullName evidence="2">F-box domain-containing protein</fullName>
    </recommendedName>
</protein>
<dbReference type="EMBL" id="VDMD01000043">
    <property type="protein sequence ID" value="TRM57709.1"/>
    <property type="molecule type" value="Genomic_DNA"/>
</dbReference>
<evidence type="ECO:0000259" key="2">
    <source>
        <dbReference type="Pfam" id="PF12937"/>
    </source>
</evidence>
<evidence type="ECO:0000313" key="4">
    <source>
        <dbReference type="Proteomes" id="UP000320762"/>
    </source>
</evidence>
<comment type="caution">
    <text evidence="3">The sequence shown here is derived from an EMBL/GenBank/DDBJ whole genome shotgun (WGS) entry which is preliminary data.</text>
</comment>
<dbReference type="Proteomes" id="UP000320762">
    <property type="component" value="Unassembled WGS sequence"/>
</dbReference>